<dbReference type="KEGG" id="samy:DB32_004483"/>
<sequence length="83" mass="9185">MKPAEARRLAVEHTMVDLGHAAEALAEEQDPPFRVEGEDHGEKLTHVLLAQRIRERIDGGEDVKDAFRHVMGSVRGVLSNSSD</sequence>
<gene>
    <name evidence="1" type="ORF">DB32_004483</name>
</gene>
<dbReference type="AlphaFoldDB" id="A0A0F6SFQ1"/>
<accession>A0A0F6SFQ1</accession>
<dbReference type="Proteomes" id="UP000034883">
    <property type="component" value="Chromosome"/>
</dbReference>
<proteinExistence type="predicted"/>
<protein>
    <submittedName>
        <fullName evidence="1">Uncharacterized protein</fullName>
    </submittedName>
</protein>
<dbReference type="RefSeq" id="WP_075097587.1">
    <property type="nucleotide sequence ID" value="NZ_CP011125.1"/>
</dbReference>
<keyword evidence="2" id="KW-1185">Reference proteome</keyword>
<dbReference type="Pfam" id="PF22264">
    <property type="entry name" value="DUF6952"/>
    <property type="match status" value="1"/>
</dbReference>
<dbReference type="InterPro" id="IPR053810">
    <property type="entry name" value="DUF6952"/>
</dbReference>
<dbReference type="EMBL" id="CP011125">
    <property type="protein sequence ID" value="AKF07334.1"/>
    <property type="molecule type" value="Genomic_DNA"/>
</dbReference>
<reference evidence="1 2" key="1">
    <citation type="submission" date="2015-03" db="EMBL/GenBank/DDBJ databases">
        <title>Genome assembly of Sandaracinus amylolyticus DSM 53668.</title>
        <authorList>
            <person name="Sharma G."/>
            <person name="Subramanian S."/>
        </authorList>
    </citation>
    <scope>NUCLEOTIDE SEQUENCE [LARGE SCALE GENOMIC DNA]</scope>
    <source>
        <strain evidence="1 2">DSM 53668</strain>
    </source>
</reference>
<evidence type="ECO:0000313" key="2">
    <source>
        <dbReference type="Proteomes" id="UP000034883"/>
    </source>
</evidence>
<name>A0A0F6SFQ1_9BACT</name>
<dbReference type="OrthoDB" id="963129at2"/>
<evidence type="ECO:0000313" key="1">
    <source>
        <dbReference type="EMBL" id="AKF07334.1"/>
    </source>
</evidence>
<organism evidence="1 2">
    <name type="scientific">Sandaracinus amylolyticus</name>
    <dbReference type="NCBI Taxonomy" id="927083"/>
    <lineage>
        <taxon>Bacteria</taxon>
        <taxon>Pseudomonadati</taxon>
        <taxon>Myxococcota</taxon>
        <taxon>Polyangia</taxon>
        <taxon>Polyangiales</taxon>
        <taxon>Sandaracinaceae</taxon>
        <taxon>Sandaracinus</taxon>
    </lineage>
</organism>